<name>A0A3S0X0H0_9MICO</name>
<dbReference type="SUPFAM" id="SSF48498">
    <property type="entry name" value="Tetracyclin repressor-like, C-terminal domain"/>
    <property type="match status" value="1"/>
</dbReference>
<evidence type="ECO:0000259" key="3">
    <source>
        <dbReference type="Pfam" id="PF13305"/>
    </source>
</evidence>
<dbReference type="Gene3D" id="1.10.357.10">
    <property type="entry name" value="Tetracycline Repressor, domain 2"/>
    <property type="match status" value="1"/>
</dbReference>
<evidence type="ECO:0000313" key="4">
    <source>
        <dbReference type="EMBL" id="RUR03013.1"/>
    </source>
</evidence>
<comment type="caution">
    <text evidence="4">The sequence shown here is derived from an EMBL/GenBank/DDBJ whole genome shotgun (WGS) entry which is preliminary data.</text>
</comment>
<evidence type="ECO:0000313" key="5">
    <source>
        <dbReference type="Proteomes" id="UP000274909"/>
    </source>
</evidence>
<feature type="domain" description="HTH-type transcriptional regulator MT1864/Rv1816-like C-terminal" evidence="3">
    <location>
        <begin position="6"/>
        <end position="42"/>
    </location>
</feature>
<dbReference type="AlphaFoldDB" id="A0A3S0X0H0"/>
<dbReference type="Pfam" id="PF13305">
    <property type="entry name" value="TetR_C_33"/>
    <property type="match status" value="1"/>
</dbReference>
<organism evidence="4 5">
    <name type="scientific">Labedella endophytica</name>
    <dbReference type="NCBI Taxonomy" id="1523160"/>
    <lineage>
        <taxon>Bacteria</taxon>
        <taxon>Bacillati</taxon>
        <taxon>Actinomycetota</taxon>
        <taxon>Actinomycetes</taxon>
        <taxon>Micrococcales</taxon>
        <taxon>Microbacteriaceae</taxon>
        <taxon>Labedella</taxon>
    </lineage>
</organism>
<reference evidence="4 5" key="1">
    <citation type="submission" date="2018-12" db="EMBL/GenBank/DDBJ databases">
        <authorList>
            <person name="Li F."/>
        </authorList>
    </citation>
    <scope>NUCLEOTIDE SEQUENCE [LARGE SCALE GENOMIC DNA]</scope>
    <source>
        <strain evidence="4 5">EGI 6500705</strain>
    </source>
</reference>
<protein>
    <recommendedName>
        <fullName evidence="3">HTH-type transcriptional regulator MT1864/Rv1816-like C-terminal domain-containing protein</fullName>
    </recommendedName>
</protein>
<accession>A0A3S0X0H0</accession>
<dbReference type="RefSeq" id="WP_127045988.1">
    <property type="nucleotide sequence ID" value="NZ_RZGZ01000001.1"/>
</dbReference>
<gene>
    <name evidence="4" type="ORF">ELQ94_00120</name>
</gene>
<dbReference type="EMBL" id="RZGZ01000001">
    <property type="protein sequence ID" value="RUR03013.1"/>
    <property type="molecule type" value="Genomic_DNA"/>
</dbReference>
<dbReference type="OrthoDB" id="71867at2"/>
<dbReference type="InterPro" id="IPR036271">
    <property type="entry name" value="Tet_transcr_reg_TetR-rel_C_sf"/>
</dbReference>
<keyword evidence="5" id="KW-1185">Reference proteome</keyword>
<evidence type="ECO:0000256" key="2">
    <source>
        <dbReference type="ARBA" id="ARBA00023163"/>
    </source>
</evidence>
<dbReference type="InterPro" id="IPR025996">
    <property type="entry name" value="MT1864/Rv1816-like_C"/>
</dbReference>
<keyword evidence="2" id="KW-0804">Transcription</keyword>
<dbReference type="Proteomes" id="UP000274909">
    <property type="component" value="Unassembled WGS sequence"/>
</dbReference>
<proteinExistence type="predicted"/>
<evidence type="ECO:0000256" key="1">
    <source>
        <dbReference type="ARBA" id="ARBA00023015"/>
    </source>
</evidence>
<keyword evidence="1" id="KW-0805">Transcription regulation</keyword>
<sequence length="69" mass="7686">MSPSVAIRTFRSSLHGFVLYETAGAFQWGADVDRSFDRLVRGFVGSLDRWAEDAAPRDDSAGKGRETHR</sequence>